<dbReference type="STRING" id="268407.PWYN_11950"/>
<dbReference type="EMBL" id="JQCR01000002">
    <property type="protein sequence ID" value="KGE19974.1"/>
    <property type="molecule type" value="Genomic_DNA"/>
</dbReference>
<evidence type="ECO:0000313" key="2">
    <source>
        <dbReference type="EMBL" id="KGE19974.1"/>
    </source>
</evidence>
<reference evidence="2 3" key="1">
    <citation type="submission" date="2014-08" db="EMBL/GenBank/DDBJ databases">
        <authorList>
            <person name="den Bakker H.C."/>
        </authorList>
    </citation>
    <scope>NUCLEOTIDE SEQUENCE [LARGE SCALE GENOMIC DNA]</scope>
    <source>
        <strain evidence="2 3">DSM 18334</strain>
    </source>
</reference>
<evidence type="ECO:0000313" key="3">
    <source>
        <dbReference type="Proteomes" id="UP000029734"/>
    </source>
</evidence>
<feature type="transmembrane region" description="Helical" evidence="1">
    <location>
        <begin position="113"/>
        <end position="131"/>
    </location>
</feature>
<dbReference type="OrthoDB" id="2678045at2"/>
<dbReference type="Proteomes" id="UP000029734">
    <property type="component" value="Unassembled WGS sequence"/>
</dbReference>
<keyword evidence="3" id="KW-1185">Reference proteome</keyword>
<sequence length="174" mass="20500">MEANPKGSATFYQYKLIQKINISNRMLRLYLTLPLVILLLETLFLSRLSLLYFIIAAPVVLWIQYVISHSVLIITGNRVTKKWRYSFRLPWIGYMPDQYISFSLFKRVQLHNFWIGLCIPALFIVWAPPAFTLSMALFHLWLLLPRFFALFRLNLGHEQGMLKFSPTDASYYSQ</sequence>
<organism evidence="2 3">
    <name type="scientific">Paenibacillus wynnii</name>
    <dbReference type="NCBI Taxonomy" id="268407"/>
    <lineage>
        <taxon>Bacteria</taxon>
        <taxon>Bacillati</taxon>
        <taxon>Bacillota</taxon>
        <taxon>Bacilli</taxon>
        <taxon>Bacillales</taxon>
        <taxon>Paenibacillaceae</taxon>
        <taxon>Paenibacillus</taxon>
    </lineage>
</organism>
<name>A0A098MBQ4_9BACL</name>
<keyword evidence="1" id="KW-1133">Transmembrane helix</keyword>
<proteinExistence type="predicted"/>
<accession>A0A098MBQ4</accession>
<feature type="transmembrane region" description="Helical" evidence="1">
    <location>
        <begin position="27"/>
        <end position="45"/>
    </location>
</feature>
<evidence type="ECO:0000256" key="1">
    <source>
        <dbReference type="SAM" id="Phobius"/>
    </source>
</evidence>
<keyword evidence="1" id="KW-0812">Transmembrane</keyword>
<reference evidence="2 3" key="2">
    <citation type="submission" date="2014-10" db="EMBL/GenBank/DDBJ databases">
        <title>Comparative genomics of the Paenibacillus odorifer group.</title>
        <authorList>
            <person name="Tsai Y.-C."/>
            <person name="Martin N."/>
            <person name="Korlach J."/>
            <person name="Wiedmann M."/>
        </authorList>
    </citation>
    <scope>NUCLEOTIDE SEQUENCE [LARGE SCALE GENOMIC DNA]</scope>
    <source>
        <strain evidence="2 3">DSM 18334</strain>
    </source>
</reference>
<feature type="transmembrane region" description="Helical" evidence="1">
    <location>
        <begin position="51"/>
        <end position="74"/>
    </location>
</feature>
<comment type="caution">
    <text evidence="2">The sequence shown here is derived from an EMBL/GenBank/DDBJ whole genome shotgun (WGS) entry which is preliminary data.</text>
</comment>
<keyword evidence="1" id="KW-0472">Membrane</keyword>
<dbReference type="eggNOG" id="ENOG5032TFZ">
    <property type="taxonomic scope" value="Bacteria"/>
</dbReference>
<dbReference type="RefSeq" id="WP_036651674.1">
    <property type="nucleotide sequence ID" value="NZ_JQCR01000002.1"/>
</dbReference>
<dbReference type="AlphaFoldDB" id="A0A098MBQ4"/>
<protein>
    <submittedName>
        <fullName evidence="2">Uncharacterized protein</fullName>
    </submittedName>
</protein>
<gene>
    <name evidence="2" type="ORF">PWYN_11950</name>
</gene>